<comment type="caution">
    <text evidence="2">The sequence shown here is derived from an EMBL/GenBank/DDBJ whole genome shotgun (WGS) entry which is preliminary data.</text>
</comment>
<feature type="region of interest" description="Disordered" evidence="1">
    <location>
        <begin position="110"/>
        <end position="143"/>
    </location>
</feature>
<gene>
    <name evidence="2" type="ORF">Cco03nite_53380</name>
</gene>
<accession>A0A8J3KYN6</accession>
<evidence type="ECO:0008006" key="4">
    <source>
        <dbReference type="Google" id="ProtNLM"/>
    </source>
</evidence>
<evidence type="ECO:0000256" key="1">
    <source>
        <dbReference type="SAM" id="MobiDB-lite"/>
    </source>
</evidence>
<protein>
    <recommendedName>
        <fullName evidence="4">Recombinase-like zinc beta ribbon protein</fullName>
    </recommendedName>
</protein>
<keyword evidence="3" id="KW-1185">Reference proteome</keyword>
<dbReference type="Proteomes" id="UP000630887">
    <property type="component" value="Unassembled WGS sequence"/>
</dbReference>
<name>A0A8J3KYN6_9ACTN</name>
<dbReference type="EMBL" id="BONI01000050">
    <property type="protein sequence ID" value="GIG08638.1"/>
    <property type="molecule type" value="Genomic_DNA"/>
</dbReference>
<organism evidence="2 3">
    <name type="scientific">Catellatospora coxensis</name>
    <dbReference type="NCBI Taxonomy" id="310354"/>
    <lineage>
        <taxon>Bacteria</taxon>
        <taxon>Bacillati</taxon>
        <taxon>Actinomycetota</taxon>
        <taxon>Actinomycetes</taxon>
        <taxon>Micromonosporales</taxon>
        <taxon>Micromonosporaceae</taxon>
        <taxon>Catellatospora</taxon>
    </lineage>
</organism>
<reference evidence="2 3" key="1">
    <citation type="submission" date="2021-01" db="EMBL/GenBank/DDBJ databases">
        <title>Whole genome shotgun sequence of Catellatospora coxensis NBRC 107359.</title>
        <authorList>
            <person name="Komaki H."/>
            <person name="Tamura T."/>
        </authorList>
    </citation>
    <scope>NUCLEOTIDE SEQUENCE [LARGE SCALE GENOMIC DNA]</scope>
    <source>
        <strain evidence="2 3">NBRC 107359</strain>
    </source>
</reference>
<evidence type="ECO:0000313" key="3">
    <source>
        <dbReference type="Proteomes" id="UP000630887"/>
    </source>
</evidence>
<dbReference type="AlphaFoldDB" id="A0A8J3KYN6"/>
<proteinExistence type="predicted"/>
<evidence type="ECO:0000313" key="2">
    <source>
        <dbReference type="EMBL" id="GIG08638.1"/>
    </source>
</evidence>
<sequence length="143" mass="16257">MHATANATVHEFAMTGLFGCERCGRKLEPHWSRCRPAHRCRHGRTSSRTRWQRPIKNIYAREDQAMAFLEQAGITAADLVTVVEAHRMIIWCDHHTWRLEIDGNVVVTNDPPRMPPVPKQRTPRQTANTLPGDRVASIEAVGQ</sequence>